<dbReference type="EMBL" id="BAAAYX010000020">
    <property type="protein sequence ID" value="GAA3715062.1"/>
    <property type="molecule type" value="Genomic_DNA"/>
</dbReference>
<keyword evidence="4" id="KW-1185">Reference proteome</keyword>
<feature type="domain" description="YdbS-like PH" evidence="2">
    <location>
        <begin position="84"/>
        <end position="140"/>
    </location>
</feature>
<evidence type="ECO:0000313" key="4">
    <source>
        <dbReference type="Proteomes" id="UP001500051"/>
    </source>
</evidence>
<dbReference type="RefSeq" id="WP_344814030.1">
    <property type="nucleotide sequence ID" value="NZ_BAAAYX010000020.1"/>
</dbReference>
<evidence type="ECO:0000256" key="1">
    <source>
        <dbReference type="SAM" id="Phobius"/>
    </source>
</evidence>
<gene>
    <name evidence="3" type="ORF">GCM10022204_37970</name>
</gene>
<comment type="caution">
    <text evidence="3">The sequence shown here is derived from an EMBL/GenBank/DDBJ whole genome shotgun (WGS) entry which is preliminary data.</text>
</comment>
<keyword evidence="1" id="KW-0472">Membrane</keyword>
<evidence type="ECO:0000259" key="2">
    <source>
        <dbReference type="Pfam" id="PF03703"/>
    </source>
</evidence>
<keyword evidence="1" id="KW-1133">Transmembrane helix</keyword>
<feature type="transmembrane region" description="Helical" evidence="1">
    <location>
        <begin position="58"/>
        <end position="79"/>
    </location>
</feature>
<dbReference type="InterPro" id="IPR005182">
    <property type="entry name" value="YdbS-like_PH"/>
</dbReference>
<reference evidence="4" key="1">
    <citation type="journal article" date="2019" name="Int. J. Syst. Evol. Microbiol.">
        <title>The Global Catalogue of Microorganisms (GCM) 10K type strain sequencing project: providing services to taxonomists for standard genome sequencing and annotation.</title>
        <authorList>
            <consortium name="The Broad Institute Genomics Platform"/>
            <consortium name="The Broad Institute Genome Sequencing Center for Infectious Disease"/>
            <person name="Wu L."/>
            <person name="Ma J."/>
        </authorList>
    </citation>
    <scope>NUCLEOTIDE SEQUENCE [LARGE SCALE GENOMIC DNA]</scope>
    <source>
        <strain evidence="4">JCM 16548</strain>
    </source>
</reference>
<dbReference type="PANTHER" id="PTHR37938">
    <property type="entry name" value="BLL0215 PROTEIN"/>
    <property type="match status" value="1"/>
</dbReference>
<evidence type="ECO:0000313" key="3">
    <source>
        <dbReference type="EMBL" id="GAA3715062.1"/>
    </source>
</evidence>
<proteinExistence type="predicted"/>
<dbReference type="Proteomes" id="UP001500051">
    <property type="component" value="Unassembled WGS sequence"/>
</dbReference>
<organism evidence="3 4">
    <name type="scientific">Microlunatus aurantiacus</name>
    <dbReference type="NCBI Taxonomy" id="446786"/>
    <lineage>
        <taxon>Bacteria</taxon>
        <taxon>Bacillati</taxon>
        <taxon>Actinomycetota</taxon>
        <taxon>Actinomycetes</taxon>
        <taxon>Propionibacteriales</taxon>
        <taxon>Propionibacteriaceae</taxon>
        <taxon>Microlunatus</taxon>
    </lineage>
</organism>
<keyword evidence="1" id="KW-0812">Transmembrane</keyword>
<accession>A0ABP7E6P0</accession>
<protein>
    <recommendedName>
        <fullName evidence="2">YdbS-like PH domain-containing protein</fullName>
    </recommendedName>
</protein>
<dbReference type="PANTHER" id="PTHR37938:SF1">
    <property type="entry name" value="BLL0215 PROTEIN"/>
    <property type="match status" value="1"/>
</dbReference>
<feature type="transmembrane region" description="Helical" evidence="1">
    <location>
        <begin position="32"/>
        <end position="52"/>
    </location>
</feature>
<sequence>MSGPLAWLDPGVERYLLVEDGEQMRDQVTRHWAASVWPGLRFGVGLWILAGAFVFTSWFFWVVLVLSLAVVVNAGWVLAEQFRDRFVVTNQKVYRVHGNLNQLRASMPLTRILDITVDRPVLGRILGYGHFVFESAAQDQGLREIKWVSEIDDRERLIQRVIHEAGLGTGPTTTTGTEDDGT</sequence>
<dbReference type="Pfam" id="PF03703">
    <property type="entry name" value="bPH_2"/>
    <property type="match status" value="1"/>
</dbReference>
<name>A0ABP7E6P0_9ACTN</name>